<evidence type="ECO:0000259" key="1">
    <source>
        <dbReference type="Pfam" id="PF13619"/>
    </source>
</evidence>
<organism evidence="2 3">
    <name type="scientific">Bradyrhizobium algeriense</name>
    <dbReference type="NCBI Taxonomy" id="634784"/>
    <lineage>
        <taxon>Bacteria</taxon>
        <taxon>Pseudomonadati</taxon>
        <taxon>Pseudomonadota</taxon>
        <taxon>Alphaproteobacteria</taxon>
        <taxon>Hyphomicrobiales</taxon>
        <taxon>Nitrobacteraceae</taxon>
        <taxon>Bradyrhizobium</taxon>
    </lineage>
</organism>
<accession>A0ABU8B4N9</accession>
<gene>
    <name evidence="2" type="ORF">V1286_000974</name>
</gene>
<proteinExistence type="predicted"/>
<feature type="domain" description="KTSC" evidence="1">
    <location>
        <begin position="43"/>
        <end position="95"/>
    </location>
</feature>
<dbReference type="RefSeq" id="WP_334477917.1">
    <property type="nucleotide sequence ID" value="NZ_JAZHRV010000001.1"/>
</dbReference>
<evidence type="ECO:0000313" key="2">
    <source>
        <dbReference type="EMBL" id="MEH2553445.1"/>
    </source>
</evidence>
<dbReference type="EMBL" id="JAZHRV010000001">
    <property type="protein sequence ID" value="MEH2553445.1"/>
    <property type="molecule type" value="Genomic_DNA"/>
</dbReference>
<reference evidence="2 3" key="1">
    <citation type="submission" date="2024-02" db="EMBL/GenBank/DDBJ databases">
        <title>Adaptive strategies in a cosmopolitan and abundant soil bacterium.</title>
        <authorList>
            <person name="Carini P."/>
        </authorList>
    </citation>
    <scope>NUCLEOTIDE SEQUENCE [LARGE SCALE GENOMIC DNA]</scope>
    <source>
        <strain evidence="2 3">AZCC 1608</strain>
    </source>
</reference>
<dbReference type="InterPro" id="IPR025309">
    <property type="entry name" value="KTSC_dom"/>
</dbReference>
<comment type="caution">
    <text evidence="2">The sequence shown here is derived from an EMBL/GenBank/DDBJ whole genome shotgun (WGS) entry which is preliminary data.</text>
</comment>
<dbReference type="Proteomes" id="UP001364224">
    <property type="component" value="Unassembled WGS sequence"/>
</dbReference>
<dbReference type="Pfam" id="PF13619">
    <property type="entry name" value="KTSC"/>
    <property type="match status" value="1"/>
</dbReference>
<sequence>MTRLAFILALLFTAPWEEAEIVDVKDRGAVDLKPFNCQDVTRSSVISRVCYDAKSRRMLVQRHAAYHQYCDLPKDTLDAFLNAPSMGQFFNANIKAAGRDGNGPYDCRTDKVLSDQ</sequence>
<protein>
    <recommendedName>
        <fullName evidence="1">KTSC domain-containing protein</fullName>
    </recommendedName>
</protein>
<keyword evidence="3" id="KW-1185">Reference proteome</keyword>
<evidence type="ECO:0000313" key="3">
    <source>
        <dbReference type="Proteomes" id="UP001364224"/>
    </source>
</evidence>
<name>A0ABU8B4N9_9BRAD</name>